<evidence type="ECO:0000313" key="5">
    <source>
        <dbReference type="Proteomes" id="UP000030755"/>
    </source>
</evidence>
<dbReference type="Proteomes" id="UP000281549">
    <property type="component" value="Unassembled WGS sequence"/>
</dbReference>
<reference evidence="3 5" key="1">
    <citation type="journal article" date="2013" name="Curr. Biol.">
        <title>Shared signatures of parasitism and phylogenomics unite Cryptomycota and microsporidia.</title>
        <authorList>
            <person name="James T.Y."/>
            <person name="Pelin A."/>
            <person name="Bonen L."/>
            <person name="Ahrendt S."/>
            <person name="Sain D."/>
            <person name="Corradi N."/>
            <person name="Stajich J.E."/>
        </authorList>
    </citation>
    <scope>NUCLEOTIDE SEQUENCE [LARGE SCALE GENOMIC DNA]</scope>
    <source>
        <strain evidence="3">CSF55</strain>
        <strain evidence="3">CSF55</strain>
    </source>
</reference>
<evidence type="ECO:0000313" key="6">
    <source>
        <dbReference type="Proteomes" id="UP000281549"/>
    </source>
</evidence>
<dbReference type="InterPro" id="IPR004843">
    <property type="entry name" value="Calcineurin-like_PHP"/>
</dbReference>
<proteinExistence type="predicted"/>
<sequence>MDKLDKNVLQKEKKYSKNAKLNEKYGNIFYFVHISDLHVSRYVPSNIKNLRYFLSNTMKLVGPSFVVVSGDLTDAKDKYMLASYQHEIEWKMYQKILDEHNITSDKWFDVRGNHDCFDVPEATSPLNFFKKYSRSKKMEYVKTIRFPFGEYSVISLDGCPNYGAARPFNFFGYFDDYDLHNLQINLESAKDSNHIFISNHYPLSTMMFKKPKDLSQRTFQNMTADVSMLLCGHLHKLIGGLAHEMYALHPNGLTELEIGDMKENSQFRIIAVDHDLLSFYDGNIYDDLHIVILNPKDSRFLMPSKEPIHLIKESSHIRILVFNSANIKNIQCFIDGKMLPSKFKRTLDTNLWSLEWNPHQYAKGIHTIKITVADVHGKHKSVGNEFSLDLTRSEVESTGNIILESRIGVYFNSKVVRCIPEVTQELPRLEK</sequence>
<dbReference type="PANTHER" id="PTHR14795:SF0">
    <property type="entry name" value="TRANSMEMBRANE PROTEIN 62"/>
    <property type="match status" value="1"/>
</dbReference>
<gene>
    <name evidence="3" type="ORF">O9G_005122</name>
    <name evidence="4" type="ORF">ROZALSC1DRAFT_28191</name>
</gene>
<accession>A0A075AVL2</accession>
<dbReference type="Pfam" id="PF24384">
    <property type="entry name" value="Ig_TMM62"/>
    <property type="match status" value="1"/>
</dbReference>
<evidence type="ECO:0000313" key="3">
    <source>
        <dbReference type="EMBL" id="EPZ34165.1"/>
    </source>
</evidence>
<dbReference type="Proteomes" id="UP000030755">
    <property type="component" value="Unassembled WGS sequence"/>
</dbReference>
<dbReference type="Pfam" id="PF00149">
    <property type="entry name" value="Metallophos"/>
    <property type="match status" value="1"/>
</dbReference>
<evidence type="ECO:0000259" key="2">
    <source>
        <dbReference type="Pfam" id="PF24384"/>
    </source>
</evidence>
<protein>
    <submittedName>
        <fullName evidence="4">Metallo-dependent phosphatase</fullName>
    </submittedName>
</protein>
<dbReference type="EMBL" id="ML005084">
    <property type="protein sequence ID" value="RKP20304.1"/>
    <property type="molecule type" value="Genomic_DNA"/>
</dbReference>
<evidence type="ECO:0000313" key="4">
    <source>
        <dbReference type="EMBL" id="RKP20304.1"/>
    </source>
</evidence>
<organism evidence="3 5">
    <name type="scientific">Rozella allomycis (strain CSF55)</name>
    <dbReference type="NCBI Taxonomy" id="988480"/>
    <lineage>
        <taxon>Eukaryota</taxon>
        <taxon>Fungi</taxon>
        <taxon>Fungi incertae sedis</taxon>
        <taxon>Cryptomycota</taxon>
        <taxon>Cryptomycota incertae sedis</taxon>
        <taxon>Rozella</taxon>
    </lineage>
</organism>
<reference evidence="6" key="2">
    <citation type="journal article" date="2018" name="Nat. Microbiol.">
        <title>Leveraging single-cell genomics to expand the fungal tree of life.</title>
        <authorList>
            <person name="Ahrendt S.R."/>
            <person name="Quandt C.A."/>
            <person name="Ciobanu D."/>
            <person name="Clum A."/>
            <person name="Salamov A."/>
            <person name="Andreopoulos B."/>
            <person name="Cheng J.F."/>
            <person name="Woyke T."/>
            <person name="Pelin A."/>
            <person name="Henrissat B."/>
            <person name="Reynolds N.K."/>
            <person name="Benny G.L."/>
            <person name="Smith M.E."/>
            <person name="James T.Y."/>
            <person name="Grigoriev I.V."/>
        </authorList>
    </citation>
    <scope>NUCLEOTIDE SEQUENCE [LARGE SCALE GENOMIC DNA]</scope>
    <source>
        <strain evidence="6">CSF55</strain>
    </source>
</reference>
<dbReference type="InterPro" id="IPR029052">
    <property type="entry name" value="Metallo-depent_PP-like"/>
</dbReference>
<evidence type="ECO:0000259" key="1">
    <source>
        <dbReference type="Pfam" id="PF00149"/>
    </source>
</evidence>
<dbReference type="STRING" id="988480.A0A075AVL2"/>
<feature type="domain" description="Calcineurin-like phosphoesterase" evidence="1">
    <location>
        <begin position="31"/>
        <end position="236"/>
    </location>
</feature>
<dbReference type="HOGENOM" id="CLU_636399_0_0_1"/>
<keyword evidence="5" id="KW-1185">Reference proteome</keyword>
<dbReference type="OMA" id="RIACSTH"/>
<dbReference type="Gene3D" id="3.60.21.10">
    <property type="match status" value="1"/>
</dbReference>
<dbReference type="GO" id="GO:0016787">
    <property type="term" value="F:hydrolase activity"/>
    <property type="evidence" value="ECO:0007669"/>
    <property type="project" value="InterPro"/>
</dbReference>
<name>A0A075AVL2_ROZAC</name>
<dbReference type="OrthoDB" id="45365at2759"/>
<dbReference type="PANTHER" id="PTHR14795">
    <property type="entry name" value="HELICASE RELATED"/>
    <property type="match status" value="1"/>
</dbReference>
<feature type="domain" description="TMEM62 Ig-like" evidence="2">
    <location>
        <begin position="289"/>
        <end position="387"/>
    </location>
</feature>
<dbReference type="AlphaFoldDB" id="A0A075AVL2"/>
<dbReference type="InterPro" id="IPR056229">
    <property type="entry name" value="Ig_TMM62"/>
</dbReference>
<reference evidence="4" key="3">
    <citation type="submission" date="2018-08" db="EMBL/GenBank/DDBJ databases">
        <title>Leveraging single-cell genomics to expand the Fungal Tree of Life.</title>
        <authorList>
            <consortium name="DOE Joint Genome Institute"/>
            <person name="Ahrendt S.R."/>
            <person name="Quandt C.A."/>
            <person name="Ciobanu D."/>
            <person name="Clum A."/>
            <person name="Salamov A."/>
            <person name="Andreopoulos B."/>
            <person name="Cheng J.-F."/>
            <person name="Woyke T."/>
            <person name="Pelin A."/>
            <person name="Henrissat B."/>
            <person name="Reynolds N."/>
            <person name="Benny G.L."/>
            <person name="Smith M.E."/>
            <person name="James T.Y."/>
            <person name="Grigoriev I.V."/>
        </authorList>
    </citation>
    <scope>NUCLEOTIDE SEQUENCE</scope>
    <source>
        <strain evidence="4">CSF55</strain>
    </source>
</reference>
<dbReference type="EMBL" id="KE560979">
    <property type="protein sequence ID" value="EPZ34165.1"/>
    <property type="molecule type" value="Genomic_DNA"/>
</dbReference>
<dbReference type="SUPFAM" id="SSF56300">
    <property type="entry name" value="Metallo-dependent phosphatases"/>
    <property type="match status" value="1"/>
</dbReference>